<dbReference type="EMBL" id="BAABHA010000015">
    <property type="protein sequence ID" value="GAA4392035.1"/>
    <property type="molecule type" value="Genomic_DNA"/>
</dbReference>
<proteinExistence type="predicted"/>
<evidence type="ECO:0000313" key="3">
    <source>
        <dbReference type="Proteomes" id="UP001500454"/>
    </source>
</evidence>
<evidence type="ECO:0000256" key="1">
    <source>
        <dbReference type="SAM" id="MobiDB-lite"/>
    </source>
</evidence>
<comment type="caution">
    <text evidence="2">The sequence shown here is derived from an EMBL/GenBank/DDBJ whole genome shotgun (WGS) entry which is preliminary data.</text>
</comment>
<dbReference type="RefSeq" id="WP_345227456.1">
    <property type="nucleotide sequence ID" value="NZ_BAABHA010000015.1"/>
</dbReference>
<organism evidence="2 3">
    <name type="scientific">Hymenobacter koreensis</name>
    <dbReference type="NCBI Taxonomy" id="1084523"/>
    <lineage>
        <taxon>Bacteria</taxon>
        <taxon>Pseudomonadati</taxon>
        <taxon>Bacteroidota</taxon>
        <taxon>Cytophagia</taxon>
        <taxon>Cytophagales</taxon>
        <taxon>Hymenobacteraceae</taxon>
        <taxon>Hymenobacter</taxon>
    </lineage>
</organism>
<keyword evidence="3" id="KW-1185">Reference proteome</keyword>
<accession>A0ABP8JJY3</accession>
<sequence length="155" mass="17959">MNDLAPGSQNRRYSPEVGPLDVATNVVRDYPAQQRLIRQVRGAFNALPPAELRALFRKKPLSNPSPDPPRRPKYDEDMKMSEWQRVQAQFARDEAEYAQECVEMVLELIELRDTDGLKTADRWFRHWPLDVFCARLMGKEWRPLLPPPGTQTSLV</sequence>
<protein>
    <submittedName>
        <fullName evidence="2">Uncharacterized protein</fullName>
    </submittedName>
</protein>
<reference evidence="3" key="1">
    <citation type="journal article" date="2019" name="Int. J. Syst. Evol. Microbiol.">
        <title>The Global Catalogue of Microorganisms (GCM) 10K type strain sequencing project: providing services to taxonomists for standard genome sequencing and annotation.</title>
        <authorList>
            <consortium name="The Broad Institute Genomics Platform"/>
            <consortium name="The Broad Institute Genome Sequencing Center for Infectious Disease"/>
            <person name="Wu L."/>
            <person name="Ma J."/>
        </authorList>
    </citation>
    <scope>NUCLEOTIDE SEQUENCE [LARGE SCALE GENOMIC DNA]</scope>
    <source>
        <strain evidence="3">JCM 17924</strain>
    </source>
</reference>
<feature type="region of interest" description="Disordered" evidence="1">
    <location>
        <begin position="55"/>
        <end position="78"/>
    </location>
</feature>
<name>A0ABP8JJY3_9BACT</name>
<gene>
    <name evidence="2" type="ORF">GCM10023186_42060</name>
</gene>
<dbReference type="Proteomes" id="UP001500454">
    <property type="component" value="Unassembled WGS sequence"/>
</dbReference>
<evidence type="ECO:0000313" key="2">
    <source>
        <dbReference type="EMBL" id="GAA4392035.1"/>
    </source>
</evidence>
<feature type="compositionally biased region" description="Basic and acidic residues" evidence="1">
    <location>
        <begin position="68"/>
        <end position="78"/>
    </location>
</feature>